<keyword evidence="2" id="KW-1185">Reference proteome</keyword>
<sequence length="71" mass="7833">MADDPPNSQRIRSININNLAPAPPHPAEVVYIDTYTNTITKKEFILLDLVLVNGGALEQDDSVYTLPPRSV</sequence>
<accession>A0ABQ7JY53</accession>
<evidence type="ECO:0000313" key="2">
    <source>
        <dbReference type="Proteomes" id="UP001194696"/>
    </source>
</evidence>
<dbReference type="EMBL" id="JAAAIM010000486">
    <property type="protein sequence ID" value="KAG0287496.1"/>
    <property type="molecule type" value="Genomic_DNA"/>
</dbReference>
<evidence type="ECO:0000313" key="1">
    <source>
        <dbReference type="EMBL" id="KAG0287496.1"/>
    </source>
</evidence>
<protein>
    <submittedName>
        <fullName evidence="1">Uncharacterized protein</fullName>
    </submittedName>
</protein>
<comment type="caution">
    <text evidence="1">The sequence shown here is derived from an EMBL/GenBank/DDBJ whole genome shotgun (WGS) entry which is preliminary data.</text>
</comment>
<gene>
    <name evidence="1" type="ORF">BGZ96_008583</name>
</gene>
<organism evidence="1 2">
    <name type="scientific">Linnemannia gamsii</name>
    <dbReference type="NCBI Taxonomy" id="64522"/>
    <lineage>
        <taxon>Eukaryota</taxon>
        <taxon>Fungi</taxon>
        <taxon>Fungi incertae sedis</taxon>
        <taxon>Mucoromycota</taxon>
        <taxon>Mortierellomycotina</taxon>
        <taxon>Mortierellomycetes</taxon>
        <taxon>Mortierellales</taxon>
        <taxon>Mortierellaceae</taxon>
        <taxon>Linnemannia</taxon>
    </lineage>
</organism>
<name>A0ABQ7JY53_9FUNG</name>
<dbReference type="Proteomes" id="UP001194696">
    <property type="component" value="Unassembled WGS sequence"/>
</dbReference>
<reference evidence="1 2" key="1">
    <citation type="journal article" date="2020" name="Fungal Divers.">
        <title>Resolving the Mortierellaceae phylogeny through synthesis of multi-gene phylogenetics and phylogenomics.</title>
        <authorList>
            <person name="Vandepol N."/>
            <person name="Liber J."/>
            <person name="Desiro A."/>
            <person name="Na H."/>
            <person name="Kennedy M."/>
            <person name="Barry K."/>
            <person name="Grigoriev I.V."/>
            <person name="Miller A.N."/>
            <person name="O'Donnell K."/>
            <person name="Stajich J.E."/>
            <person name="Bonito G."/>
        </authorList>
    </citation>
    <scope>NUCLEOTIDE SEQUENCE [LARGE SCALE GENOMIC DNA]</scope>
    <source>
        <strain evidence="1 2">AD045</strain>
    </source>
</reference>
<proteinExistence type="predicted"/>